<feature type="domain" description="PDZ" evidence="2">
    <location>
        <begin position="1"/>
        <end position="62"/>
    </location>
</feature>
<dbReference type="EMBL" id="JAHRIM010033050">
    <property type="protein sequence ID" value="MEQ2265599.1"/>
    <property type="molecule type" value="Genomic_DNA"/>
</dbReference>
<dbReference type="CDD" id="cd06791">
    <property type="entry name" value="PDZ3_MUPP1-like"/>
    <property type="match status" value="1"/>
</dbReference>
<dbReference type="Proteomes" id="UP001444071">
    <property type="component" value="Unassembled WGS sequence"/>
</dbReference>
<evidence type="ECO:0000313" key="4">
    <source>
        <dbReference type="Proteomes" id="UP001444071"/>
    </source>
</evidence>
<dbReference type="SMART" id="SM00228">
    <property type="entry name" value="PDZ"/>
    <property type="match status" value="3"/>
</dbReference>
<organism evidence="3 4">
    <name type="scientific">Xenotaenia resolanae</name>
    <dbReference type="NCBI Taxonomy" id="208358"/>
    <lineage>
        <taxon>Eukaryota</taxon>
        <taxon>Metazoa</taxon>
        <taxon>Chordata</taxon>
        <taxon>Craniata</taxon>
        <taxon>Vertebrata</taxon>
        <taxon>Euteleostomi</taxon>
        <taxon>Actinopterygii</taxon>
        <taxon>Neopterygii</taxon>
        <taxon>Teleostei</taxon>
        <taxon>Neoteleostei</taxon>
        <taxon>Acanthomorphata</taxon>
        <taxon>Ovalentaria</taxon>
        <taxon>Atherinomorphae</taxon>
        <taxon>Cyprinodontiformes</taxon>
        <taxon>Goodeidae</taxon>
        <taxon>Xenotaenia</taxon>
    </lineage>
</organism>
<feature type="compositionally biased region" description="Low complexity" evidence="1">
    <location>
        <begin position="103"/>
        <end position="117"/>
    </location>
</feature>
<evidence type="ECO:0000256" key="1">
    <source>
        <dbReference type="SAM" id="MobiDB-lite"/>
    </source>
</evidence>
<dbReference type="Gene3D" id="2.30.42.10">
    <property type="match status" value="3"/>
</dbReference>
<evidence type="ECO:0000313" key="3">
    <source>
        <dbReference type="EMBL" id="MEQ2265599.1"/>
    </source>
</evidence>
<keyword evidence="4" id="KW-1185">Reference proteome</keyword>
<gene>
    <name evidence="3" type="ORF">XENORESO_009716</name>
</gene>
<dbReference type="CDD" id="cd06668">
    <property type="entry name" value="PDZ4_MUPP1-like"/>
    <property type="match status" value="1"/>
</dbReference>
<dbReference type="PANTHER" id="PTHR19964:SF10">
    <property type="entry name" value="MULTIPLE PDZ DOMAIN PROTEIN"/>
    <property type="match status" value="1"/>
</dbReference>
<dbReference type="CDD" id="cd06669">
    <property type="entry name" value="PDZ5_MUPP1-like"/>
    <property type="match status" value="1"/>
</dbReference>
<dbReference type="PANTHER" id="PTHR19964">
    <property type="entry name" value="MULTIPLE PDZ DOMAIN PROTEIN"/>
    <property type="match status" value="1"/>
</dbReference>
<feature type="domain" description="PDZ" evidence="2">
    <location>
        <begin position="165"/>
        <end position="246"/>
    </location>
</feature>
<feature type="region of interest" description="Disordered" evidence="1">
    <location>
        <begin position="96"/>
        <end position="135"/>
    </location>
</feature>
<dbReference type="InterPro" id="IPR001478">
    <property type="entry name" value="PDZ"/>
</dbReference>
<dbReference type="InterPro" id="IPR051342">
    <property type="entry name" value="PDZ_scaffold"/>
</dbReference>
<feature type="domain" description="PDZ" evidence="2">
    <location>
        <begin position="314"/>
        <end position="388"/>
    </location>
</feature>
<comment type="caution">
    <text evidence="3">The sequence shown here is derived from an EMBL/GenBank/DDBJ whole genome shotgun (WGS) entry which is preliminary data.</text>
</comment>
<name>A0ABV0W8K2_9TELE</name>
<reference evidence="3 4" key="1">
    <citation type="submission" date="2021-06" db="EMBL/GenBank/DDBJ databases">
        <authorList>
            <person name="Palmer J.M."/>
        </authorList>
    </citation>
    <scope>NUCLEOTIDE SEQUENCE [LARGE SCALE GENOMIC DNA]</scope>
    <source>
        <strain evidence="3 4">XR_2019</strain>
        <tissue evidence="3">Muscle</tissue>
    </source>
</reference>
<sequence>PSGIFVKSITKDSAVDQDGRIHVGDQIIAVDGVNIQGYTNQQAVEVLRHTGQTVHLKLIRQGFRADEEEPPTLTPIVSVLSPSATIPTTATVIKELESEKSTAEQPAQAAAAQKQFQTTSEGSDVSSAEDHLTKDKHGLKLTPAEEEELMKKWQEILGPNNEVVVAQVEKFTENSGLGISLEASGGHHYIRSVLPEGPVGRCAKLFSGDELLEVNGISLIGETHKEVVRILKELPVCVYMTCCRPSPDLQMDMDVVQPEPEPFAKEYKLKNNIDLSSALVSEVSETNDIEEPQDTVTEEAIGSPLAMWEMEIQNIELEKGEGGLGFSILDYQDPLDPSKTVIVIRSLVPNGVAEMDGRLLPGDRLMYVNDTNLENATLEDAVQALKGAKVGKVQLGVAKPLPYFFNKETLGGLFMSHSFGDSPEGSPYRELEFFMQEKGVELAFFSTVEMHFFCIECAVGLLSETSGLPEASWITELQGALLQDVECTSEGYLVVLP</sequence>
<protein>
    <recommendedName>
        <fullName evidence="2">PDZ domain-containing protein</fullName>
    </recommendedName>
</protein>
<dbReference type="SUPFAM" id="SSF50156">
    <property type="entry name" value="PDZ domain-like"/>
    <property type="match status" value="3"/>
</dbReference>
<proteinExistence type="predicted"/>
<dbReference type="InterPro" id="IPR036034">
    <property type="entry name" value="PDZ_sf"/>
</dbReference>
<accession>A0ABV0W8K2</accession>
<evidence type="ECO:0000259" key="2">
    <source>
        <dbReference type="PROSITE" id="PS50106"/>
    </source>
</evidence>
<dbReference type="Pfam" id="PF00595">
    <property type="entry name" value="PDZ"/>
    <property type="match status" value="3"/>
</dbReference>
<feature type="non-terminal residue" evidence="3">
    <location>
        <position position="1"/>
    </location>
</feature>
<dbReference type="PROSITE" id="PS50106">
    <property type="entry name" value="PDZ"/>
    <property type="match status" value="3"/>
</dbReference>